<dbReference type="EMBL" id="JAGGJR010000012">
    <property type="protein sequence ID" value="MBP1875775.1"/>
    <property type="molecule type" value="Genomic_DNA"/>
</dbReference>
<evidence type="ECO:0000313" key="1">
    <source>
        <dbReference type="EMBL" id="MBP1875775.1"/>
    </source>
</evidence>
<sequence>MRIILLVIVASVMSILAFKYADGALGNSAIVSTPEELTDG</sequence>
<keyword evidence="2" id="KW-1185">Reference proteome</keyword>
<evidence type="ECO:0000313" key="2">
    <source>
        <dbReference type="Proteomes" id="UP000823773"/>
    </source>
</evidence>
<name>A0ACC5T3S7_ENSAD</name>
<reference evidence="1" key="1">
    <citation type="submission" date="2021-03" db="EMBL/GenBank/DDBJ databases">
        <title>Genomic Encyclopedia of Type Strains, Phase IV (KMG-IV): sequencing the most valuable type-strain genomes for metagenomic binning, comparative biology and taxonomic classification.</title>
        <authorList>
            <person name="Goeker M."/>
        </authorList>
    </citation>
    <scope>NUCLEOTIDE SEQUENCE</scope>
    <source>
        <strain evidence="1">DSM 18131</strain>
    </source>
</reference>
<gene>
    <name evidence="1" type="ORF">J2Z19_005512</name>
</gene>
<accession>A0ACC5T3S7</accession>
<organism evidence="1 2">
    <name type="scientific">Ensifer adhaerens</name>
    <name type="common">Sinorhizobium morelense</name>
    <dbReference type="NCBI Taxonomy" id="106592"/>
    <lineage>
        <taxon>Bacteria</taxon>
        <taxon>Pseudomonadati</taxon>
        <taxon>Pseudomonadota</taxon>
        <taxon>Alphaproteobacteria</taxon>
        <taxon>Hyphomicrobiales</taxon>
        <taxon>Rhizobiaceae</taxon>
        <taxon>Sinorhizobium/Ensifer group</taxon>
        <taxon>Ensifer</taxon>
    </lineage>
</organism>
<proteinExistence type="predicted"/>
<dbReference type="Proteomes" id="UP000823773">
    <property type="component" value="Unassembled WGS sequence"/>
</dbReference>
<protein>
    <submittedName>
        <fullName evidence="1">Uncharacterized protein</fullName>
    </submittedName>
</protein>
<comment type="caution">
    <text evidence="1">The sequence shown here is derived from an EMBL/GenBank/DDBJ whole genome shotgun (WGS) entry which is preliminary data.</text>
</comment>